<evidence type="ECO:0008006" key="4">
    <source>
        <dbReference type="Google" id="ProtNLM"/>
    </source>
</evidence>
<dbReference type="Proteomes" id="UP000305674">
    <property type="component" value="Unassembled WGS sequence"/>
</dbReference>
<sequence>MKKISKFTLFACLCGTVLLTAGCGSDSDSTLPPTEPNDQVALAGETTGKLFFDVNIANAESLELYFDVILETSKGLEDQGVEPMFVIAFRGPSVTLIDDTATAATKTLVKAVAALPNVRLEACSVATSLFGVDNATILPEVVVVGNTFISSMGYQSVGYAPVLIQ</sequence>
<dbReference type="AlphaFoldDB" id="A0A4U1BFT6"/>
<feature type="chain" id="PRO_5020727271" description="Intracellular sulfur oxidation protein, DsrE/DsrF family" evidence="1">
    <location>
        <begin position="22"/>
        <end position="165"/>
    </location>
</feature>
<dbReference type="InterPro" id="IPR027396">
    <property type="entry name" value="DsrEFH-like"/>
</dbReference>
<comment type="caution">
    <text evidence="2">The sequence shown here is derived from an EMBL/GenBank/DDBJ whole genome shotgun (WGS) entry which is preliminary data.</text>
</comment>
<reference evidence="2 3" key="1">
    <citation type="submission" date="2019-04" db="EMBL/GenBank/DDBJ databases">
        <authorList>
            <person name="Hwang J.C."/>
        </authorList>
    </citation>
    <scope>NUCLEOTIDE SEQUENCE [LARGE SCALE GENOMIC DNA]</scope>
    <source>
        <strain evidence="2 3">IMCC35001</strain>
    </source>
</reference>
<keyword evidence="1" id="KW-0732">Signal</keyword>
<feature type="signal peptide" evidence="1">
    <location>
        <begin position="1"/>
        <end position="21"/>
    </location>
</feature>
<protein>
    <recommendedName>
        <fullName evidence="4">Intracellular sulfur oxidation protein, DsrE/DsrF family</fullName>
    </recommendedName>
</protein>
<dbReference type="OrthoDB" id="5615986at2"/>
<accession>A0A4U1BFT6</accession>
<dbReference type="Gene3D" id="3.40.1260.10">
    <property type="entry name" value="DsrEFH-like"/>
    <property type="match status" value="1"/>
</dbReference>
<dbReference type="EMBL" id="SWCI01000003">
    <property type="protein sequence ID" value="TKB49793.1"/>
    <property type="molecule type" value="Genomic_DNA"/>
</dbReference>
<gene>
    <name evidence="2" type="ORF">FCL40_06440</name>
</gene>
<keyword evidence="3" id="KW-1185">Reference proteome</keyword>
<evidence type="ECO:0000313" key="3">
    <source>
        <dbReference type="Proteomes" id="UP000305674"/>
    </source>
</evidence>
<dbReference type="PROSITE" id="PS51257">
    <property type="entry name" value="PROKAR_LIPOPROTEIN"/>
    <property type="match status" value="1"/>
</dbReference>
<dbReference type="SUPFAM" id="SSF75169">
    <property type="entry name" value="DsrEFH-like"/>
    <property type="match status" value="1"/>
</dbReference>
<proteinExistence type="predicted"/>
<name>A0A4U1BFT6_9GAMM</name>
<evidence type="ECO:0000256" key="1">
    <source>
        <dbReference type="SAM" id="SignalP"/>
    </source>
</evidence>
<organism evidence="2 3">
    <name type="scientific">Ferrimonas sediminicola</name>
    <dbReference type="NCBI Taxonomy" id="2569538"/>
    <lineage>
        <taxon>Bacteria</taxon>
        <taxon>Pseudomonadati</taxon>
        <taxon>Pseudomonadota</taxon>
        <taxon>Gammaproteobacteria</taxon>
        <taxon>Alteromonadales</taxon>
        <taxon>Ferrimonadaceae</taxon>
        <taxon>Ferrimonas</taxon>
    </lineage>
</organism>
<dbReference type="RefSeq" id="WP_136852343.1">
    <property type="nucleotide sequence ID" value="NZ_SWCI01000003.1"/>
</dbReference>
<evidence type="ECO:0000313" key="2">
    <source>
        <dbReference type="EMBL" id="TKB49793.1"/>
    </source>
</evidence>